<dbReference type="Proteomes" id="UP000252182">
    <property type="component" value="Chromosome"/>
</dbReference>
<proteinExistence type="predicted"/>
<dbReference type="CDD" id="cd16440">
    <property type="entry name" value="beta_Kdo_transferase_KpsC_1"/>
    <property type="match status" value="1"/>
</dbReference>
<organism evidence="1 2">
    <name type="scientific">Ephemeroptericola cinctiostellae</name>
    <dbReference type="NCBI Taxonomy" id="2268024"/>
    <lineage>
        <taxon>Bacteria</taxon>
        <taxon>Pseudomonadati</taxon>
        <taxon>Pseudomonadota</taxon>
        <taxon>Betaproteobacteria</taxon>
        <taxon>Burkholderiales</taxon>
        <taxon>Burkholderiaceae</taxon>
        <taxon>Ephemeroptericola</taxon>
    </lineage>
</organism>
<dbReference type="Pfam" id="PF05159">
    <property type="entry name" value="Capsule_synth"/>
    <property type="match status" value="2"/>
</dbReference>
<dbReference type="OrthoDB" id="543755at2"/>
<name>A0A345D9P7_9BURK</name>
<gene>
    <name evidence="1" type="ORF">DTO96_100804</name>
</gene>
<dbReference type="RefSeq" id="WP_114562321.1">
    <property type="nucleotide sequence ID" value="NZ_CP031124.1"/>
</dbReference>
<dbReference type="GO" id="GO:0015774">
    <property type="term" value="P:polysaccharide transport"/>
    <property type="evidence" value="ECO:0007669"/>
    <property type="project" value="InterPro"/>
</dbReference>
<dbReference type="AlphaFoldDB" id="A0A345D9P7"/>
<sequence length="695" mass="78110">MQCADKDHHVFGVFSRGIKKIPFLSNMVCARLVNLNAFSKGAALTAVAGWGLRPTTLRARQYALKKNLPFVALEDGFLRSFATGATHPPLSVVVDEKGIYYDATHPSSLEALLNSKGDFDCDGGIIQHAREFIRQYQLSKYNHATPVDLAKYRLSSVGHKILLVDQTFGDMSVQYGAADASTFEYMLRAARLEHPNALIYVKTHPEVSAGSKRGYLTEVQDDERTVVIREAVNPLSLIERMDHVYVVTSTMGFEALLMGKPVTVFGMPWYAGWGVTNDHQVCARRTRQRTVDELFYAAYFCYARYLNPITRQQGDVFDAIQWLRKQKEMSERYAGRMICVGFRRWKAANIKPMLSLFSNKVAFVKNAQAAALLKPSGEDCLVHWGRDAPTGLADLCALNGVRLLRMEDGFVRSVGLGSDLIRPQSLVLDASGIYFDPTQESDLEKILNDTVFSLELTSRAKQVRAFIVEKGITKYNTELRGSPLWDARGAKVILVPGQVEDDASIRYGCEHVKTNLALLQAARDENPDAFIVYKPHPDVMASNRKGKVNIDAARQLADHIETEWSVVSCIEAADDVYTMTSLTGFDALLRGKRIVVFGRPFYAGWGLTEDKAQIPRRRRTLNVDELVAGALLEYPFYWDWDLKGYTSCEAVLQRIVEQRDGMMGEKLKVHKIGYFQRQVRKAKILSQAWINRGSN</sequence>
<accession>A0A345D9P7</accession>
<reference evidence="2" key="1">
    <citation type="submission" date="2018-07" db="EMBL/GenBank/DDBJ databases">
        <authorList>
            <person name="Kim H."/>
        </authorList>
    </citation>
    <scope>NUCLEOTIDE SEQUENCE [LARGE SCALE GENOMIC DNA]</scope>
    <source>
        <strain evidence="2">F02</strain>
    </source>
</reference>
<evidence type="ECO:0000313" key="2">
    <source>
        <dbReference type="Proteomes" id="UP000252182"/>
    </source>
</evidence>
<evidence type="ECO:0008006" key="3">
    <source>
        <dbReference type="Google" id="ProtNLM"/>
    </source>
</evidence>
<dbReference type="GO" id="GO:0000271">
    <property type="term" value="P:polysaccharide biosynthetic process"/>
    <property type="evidence" value="ECO:0007669"/>
    <property type="project" value="InterPro"/>
</dbReference>
<keyword evidence="2" id="KW-1185">Reference proteome</keyword>
<dbReference type="CDD" id="cd16439">
    <property type="entry name" value="beta_Kdo_transferase_KpsC_2"/>
    <property type="match status" value="1"/>
</dbReference>
<dbReference type="EMBL" id="CP031124">
    <property type="protein sequence ID" value="AXF85085.1"/>
    <property type="molecule type" value="Genomic_DNA"/>
</dbReference>
<dbReference type="InterPro" id="IPR007833">
    <property type="entry name" value="Capsule_polysaccharide_synth"/>
</dbReference>
<dbReference type="KEGG" id="hyf:DTO96_100804"/>
<protein>
    <recommendedName>
        <fullName evidence="3">Capsule polysaccharide biosynthesis protein</fullName>
    </recommendedName>
</protein>
<evidence type="ECO:0000313" key="1">
    <source>
        <dbReference type="EMBL" id="AXF85085.1"/>
    </source>
</evidence>